<dbReference type="RefSeq" id="WP_076506629.1">
    <property type="nucleotide sequence ID" value="NZ_FTNY01000002.1"/>
</dbReference>
<feature type="region of interest" description="Disordered" evidence="1">
    <location>
        <begin position="1"/>
        <end position="20"/>
    </location>
</feature>
<feature type="transmembrane region" description="Helical" evidence="2">
    <location>
        <begin position="73"/>
        <end position="96"/>
    </location>
</feature>
<proteinExistence type="predicted"/>
<organism evidence="3 4">
    <name type="scientific">Chryseobacterium shigense</name>
    <dbReference type="NCBI Taxonomy" id="297244"/>
    <lineage>
        <taxon>Bacteria</taxon>
        <taxon>Pseudomonadati</taxon>
        <taxon>Bacteroidota</taxon>
        <taxon>Flavobacteriia</taxon>
        <taxon>Flavobacteriales</taxon>
        <taxon>Weeksellaceae</taxon>
        <taxon>Chryseobacterium group</taxon>
        <taxon>Chryseobacterium</taxon>
    </lineage>
</organism>
<feature type="compositionally biased region" description="Basic and acidic residues" evidence="1">
    <location>
        <begin position="1578"/>
        <end position="1590"/>
    </location>
</feature>
<evidence type="ECO:0000313" key="4">
    <source>
        <dbReference type="Proteomes" id="UP000186373"/>
    </source>
</evidence>
<keyword evidence="2" id="KW-1133">Transmembrane helix</keyword>
<evidence type="ECO:0008006" key="5">
    <source>
        <dbReference type="Google" id="ProtNLM"/>
    </source>
</evidence>
<feature type="region of interest" description="Disordered" evidence="1">
    <location>
        <begin position="1572"/>
        <end position="1596"/>
    </location>
</feature>
<reference evidence="4" key="1">
    <citation type="submission" date="2017-01" db="EMBL/GenBank/DDBJ databases">
        <authorList>
            <person name="Varghese N."/>
            <person name="Submissions S."/>
        </authorList>
    </citation>
    <scope>NUCLEOTIDE SEQUENCE [LARGE SCALE GENOMIC DNA]</scope>
    <source>
        <strain evidence="4">DSM 17126</strain>
    </source>
</reference>
<evidence type="ECO:0000256" key="1">
    <source>
        <dbReference type="SAM" id="MobiDB-lite"/>
    </source>
</evidence>
<keyword evidence="2" id="KW-0812">Transmembrane</keyword>
<protein>
    <recommendedName>
        <fullName evidence="5">Translocation/assembly module TamB</fullName>
    </recommendedName>
</protein>
<sequence length="1596" mass="174943">MAKLENNNENENKKSVAENLSDQVQKTVGNVEDAVKETVKEASELASDAIHHPVETAGEFGKQAVKDVTSYSWWARLLLILFWLGVILVGGVLTVINLPATKQWAADQALQIVNKDFKAGMSTESVEVDYFGDVIIKGLKIKDYKGLEFIKAKEFRANSDWMSLAFNAISGNSNSLSFNSLTLVNADVKVITYKGDSISNFIRFTQLFDSGKKRDPKKPPFQLNSRVQIIDSKVSIISQNSPGEPGKWLTATKFNLIAPNVKVNGPNISALINNMSFVTSRWGKSHLVDTFSTELSLTHEFLSLKDLTLNTDHSLLQGNVKFNLHDGSWSDFADRVRWDMDIKQGSQLSGYDISYFVTNWDNFKPFNLSGKMTGPLNKFHLENFLIRNPDVNIATKTMKIDRLLKGNFSIETNDLSADFTYKDLKAMMPSFISKKMKNFADDFGKLKYNGAAKVNPEQIYVAGGNLMTGIGQAKISKLYLTGYSTAMPKYSGYLEVKDLNTSVITKTKTVGLISGKFDVDGQSFDVNTMRLTTKSQISSIEIMDKQISNLYLDGLLDHKKYNGLITVNDEQAKATIKGLIDFSTSKVAMNVNADVTSLNLNYFTNKPGSQIVSGQIEGKMSMSSINDLTLDVDANNLHFATATQKYNIPNAKLKTFIEAGGRVIDVDAPGAASGKISGKYSLADLVGMMENGIGRILVGPPPRKLYRGQNFKMNFDVQQGVVNYFLPDLKLPQGAVVEGEYNGDSNDLILNVDAASLKYIMTKKEEITDADKALAAANPEYQINDRSNISRDSAMIDSVMVRVNTANLDQQLYARISKLVYNKNIIKDFELKGKNENNTALHLATTFKHGSPEDELNENLKAYAINVDQSTNAAGDYVFRFEPTEVKFNDVTWAIDTSPELDHSITYRKNAGDFDIRNLRIYSEKSALFIKEAQFKSAKDFYVDADIEEFAVEKLLEMQSGGNPMGIKGLANGSVKIKMDKSTLQPLVDLTVDNIMMNGNEMGDLTISATNGFSLNVYDIDIKVASAGVLGNNNLHLTGTVNNNTASPTIDLTAEMRDFDLAFTQQFVQTVFGNIRGKATGDLKINGKLSNLDYSGDIALKGFGLKLLFTGVDYSFDDTVIPLSKGLAILNNIEVHDGRSNSKGTISGAIQFETISSMGVNLVMRADNLMVLNTSQKDLDLFWGRVYGQGDLYVDGPVSGLSISTPNMKALNGSTFTFNSSSTSNVEEFKMLRFLKEGKDGLITLEEKKRTGANMNIDFSLDVDKGTTVNVLVGDDVGNIMVKGIAEKLRFQMGRRGGIAMNGTYKVDNGTFVSKAILNKTFQIEKNSSIRWDGDAMKPALDITANYVRMVANAGEYLSMGKLQPISVLLQANITQSLINPKIDLNVTALDVSSQVKETLAAKMSQEGEKVLQFGSVLLLSTFNVSNSGGVDFDVAGVAESSGYNLLLKQLGSVLNTMSNEFQIDLNYVKGDQNSNTGDRANAGVSVAVSPRINIKTGLGIPLTKTEGAQNNYLSGEGSIEYDISKKNDGSLVLRGYSKPTNIGMISTNGSANQAYGGGVVWSKSFNSLFKKRKKDKKQPEAKSEIKTDSTKSGAK</sequence>
<dbReference type="EMBL" id="FTNY01000002">
    <property type="protein sequence ID" value="SIS33930.1"/>
    <property type="molecule type" value="Genomic_DNA"/>
</dbReference>
<dbReference type="OrthoDB" id="680700at2"/>
<evidence type="ECO:0000256" key="2">
    <source>
        <dbReference type="SAM" id="Phobius"/>
    </source>
</evidence>
<dbReference type="Proteomes" id="UP000186373">
    <property type="component" value="Unassembled WGS sequence"/>
</dbReference>
<evidence type="ECO:0000313" key="3">
    <source>
        <dbReference type="EMBL" id="SIS33930.1"/>
    </source>
</evidence>
<accession>A0A1N7IA77</accession>
<keyword evidence="4" id="KW-1185">Reference proteome</keyword>
<gene>
    <name evidence="3" type="ORF">SAMN05421639_102794</name>
</gene>
<name>A0A1N7IA77_9FLAO</name>
<keyword evidence="2" id="KW-0472">Membrane</keyword>